<feature type="region of interest" description="Disordered" evidence="1">
    <location>
        <begin position="1"/>
        <end position="40"/>
    </location>
</feature>
<gene>
    <name evidence="2" type="ORF">CfE428DRAFT_1327</name>
</gene>
<reference evidence="2 3" key="1">
    <citation type="journal article" date="2011" name="J. Bacteriol.">
        <title>Genome sequence of Chthoniobacter flavus Ellin428, an aerobic heterotrophic soil bacterium.</title>
        <authorList>
            <person name="Kant R."/>
            <person name="van Passel M.W."/>
            <person name="Palva A."/>
            <person name="Lucas S."/>
            <person name="Lapidus A."/>
            <person name="Glavina Del Rio T."/>
            <person name="Dalin E."/>
            <person name="Tice H."/>
            <person name="Bruce D."/>
            <person name="Goodwin L."/>
            <person name="Pitluck S."/>
            <person name="Larimer F.W."/>
            <person name="Land M.L."/>
            <person name="Hauser L."/>
            <person name="Sangwan P."/>
            <person name="de Vos W.M."/>
            <person name="Janssen P.H."/>
            <person name="Smidt H."/>
        </authorList>
    </citation>
    <scope>NUCLEOTIDE SEQUENCE [LARGE SCALE GENOMIC DNA]</scope>
    <source>
        <strain evidence="2 3">Ellin428</strain>
    </source>
</reference>
<name>B4CXN6_9BACT</name>
<proteinExistence type="predicted"/>
<organism evidence="2 3">
    <name type="scientific">Chthoniobacter flavus Ellin428</name>
    <dbReference type="NCBI Taxonomy" id="497964"/>
    <lineage>
        <taxon>Bacteria</taxon>
        <taxon>Pseudomonadati</taxon>
        <taxon>Verrucomicrobiota</taxon>
        <taxon>Spartobacteria</taxon>
        <taxon>Chthoniobacterales</taxon>
        <taxon>Chthoniobacteraceae</taxon>
        <taxon>Chthoniobacter</taxon>
    </lineage>
</organism>
<keyword evidence="3" id="KW-1185">Reference proteome</keyword>
<evidence type="ECO:0000256" key="1">
    <source>
        <dbReference type="SAM" id="MobiDB-lite"/>
    </source>
</evidence>
<evidence type="ECO:0000313" key="3">
    <source>
        <dbReference type="Proteomes" id="UP000005824"/>
    </source>
</evidence>
<dbReference type="STRING" id="497964.CfE428DRAFT_1327"/>
<dbReference type="RefSeq" id="WP_006978653.1">
    <property type="nucleotide sequence ID" value="NZ_ABVL01000003.1"/>
</dbReference>
<accession>B4CXN6</accession>
<feature type="compositionally biased region" description="Polar residues" evidence="1">
    <location>
        <begin position="1"/>
        <end position="18"/>
    </location>
</feature>
<dbReference type="InParanoid" id="B4CXN6"/>
<sequence length="242" mass="25648">MKKTKATTSAAPERQSGSGPAEPKAPTPAPAPALKKVSLAGFATQTPASKSAKAYPLLPDPDGQVGELVTSILDKSAQVEALEGALELEKAELIAIAKPFYFQHYHGQHAVASSVEARSEDGKVVRVGFSNSYRGTSDEPAITRIAGGHAARYFKQSFELKIKGDLIPDAAVEPLLAELQELFARHGASTALSAKATIKPTKEFHTARHTLFSVAENHELDKVVPISASVKTKLGRGGNEDE</sequence>
<dbReference type="Proteomes" id="UP000005824">
    <property type="component" value="Unassembled WGS sequence"/>
</dbReference>
<comment type="caution">
    <text evidence="2">The sequence shown here is derived from an EMBL/GenBank/DDBJ whole genome shotgun (WGS) entry which is preliminary data.</text>
</comment>
<dbReference type="AlphaFoldDB" id="B4CXN6"/>
<dbReference type="EMBL" id="ABVL01000003">
    <property type="protein sequence ID" value="EDY21034.1"/>
    <property type="molecule type" value="Genomic_DNA"/>
</dbReference>
<evidence type="ECO:0000313" key="2">
    <source>
        <dbReference type="EMBL" id="EDY21034.1"/>
    </source>
</evidence>
<protein>
    <submittedName>
        <fullName evidence="2">Uncharacterized protein</fullName>
    </submittedName>
</protein>